<keyword evidence="2" id="KW-0479">Metal-binding</keyword>
<keyword evidence="7" id="KW-1185">Reference proteome</keyword>
<dbReference type="RefSeq" id="WP_307681832.1">
    <property type="nucleotide sequence ID" value="NZ_JAUSQX010000001.1"/>
</dbReference>
<evidence type="ECO:0000256" key="1">
    <source>
        <dbReference type="ARBA" id="ARBA00022714"/>
    </source>
</evidence>
<sequence length="109" mass="11739">MPEYLACQTSDVEPGTVQATAIEIPGKPLPLALAVIHSDSGNWFAVDDRCSHGRFKLSQGDVDGDTIECTRHGSSFDLHSGESMNPPASAPIKTYPVRVDGEHVYITVE</sequence>
<dbReference type="SUPFAM" id="SSF50022">
    <property type="entry name" value="ISP domain"/>
    <property type="match status" value="1"/>
</dbReference>
<dbReference type="EMBL" id="JAUSQX010000001">
    <property type="protein sequence ID" value="MDP9805558.1"/>
    <property type="molecule type" value="Genomic_DNA"/>
</dbReference>
<accession>A0ABT9NET6</accession>
<keyword evidence="1" id="KW-0001">2Fe-2S</keyword>
<proteinExistence type="predicted"/>
<evidence type="ECO:0000259" key="5">
    <source>
        <dbReference type="PROSITE" id="PS51296"/>
    </source>
</evidence>
<evidence type="ECO:0000313" key="6">
    <source>
        <dbReference type="EMBL" id="MDP9805558.1"/>
    </source>
</evidence>
<dbReference type="InterPro" id="IPR017941">
    <property type="entry name" value="Rieske_2Fe-2S"/>
</dbReference>
<keyword evidence="6" id="KW-0560">Oxidoreductase</keyword>
<keyword evidence="3" id="KW-0408">Iron</keyword>
<keyword evidence="6" id="KW-0223">Dioxygenase</keyword>
<dbReference type="Pfam" id="PF00355">
    <property type="entry name" value="Rieske"/>
    <property type="match status" value="1"/>
</dbReference>
<evidence type="ECO:0000313" key="7">
    <source>
        <dbReference type="Proteomes" id="UP001243212"/>
    </source>
</evidence>
<dbReference type="PROSITE" id="PS51296">
    <property type="entry name" value="RIESKE"/>
    <property type="match status" value="1"/>
</dbReference>
<reference evidence="6 7" key="1">
    <citation type="submission" date="2023-07" db="EMBL/GenBank/DDBJ databases">
        <title>Sequencing the genomes of 1000 actinobacteria strains.</title>
        <authorList>
            <person name="Klenk H.-P."/>
        </authorList>
    </citation>
    <scope>NUCLEOTIDE SEQUENCE [LARGE SCALE GENOMIC DNA]</scope>
    <source>
        <strain evidence="6 7">DSM 17163</strain>
    </source>
</reference>
<comment type="caution">
    <text evidence="6">The sequence shown here is derived from an EMBL/GenBank/DDBJ whole genome shotgun (WGS) entry which is preliminary data.</text>
</comment>
<dbReference type="CDD" id="cd03528">
    <property type="entry name" value="Rieske_RO_ferredoxin"/>
    <property type="match status" value="1"/>
</dbReference>
<keyword evidence="4" id="KW-0411">Iron-sulfur</keyword>
<dbReference type="Proteomes" id="UP001243212">
    <property type="component" value="Unassembled WGS sequence"/>
</dbReference>
<gene>
    <name evidence="6" type="ORF">J2S70_000140</name>
</gene>
<organism evidence="6 7">
    <name type="scientific">Trueperella bonasi</name>
    <dbReference type="NCBI Taxonomy" id="312286"/>
    <lineage>
        <taxon>Bacteria</taxon>
        <taxon>Bacillati</taxon>
        <taxon>Actinomycetota</taxon>
        <taxon>Actinomycetes</taxon>
        <taxon>Actinomycetales</taxon>
        <taxon>Actinomycetaceae</taxon>
        <taxon>Trueperella</taxon>
    </lineage>
</organism>
<evidence type="ECO:0000256" key="4">
    <source>
        <dbReference type="ARBA" id="ARBA00023014"/>
    </source>
</evidence>
<name>A0ABT9NET6_9ACTO</name>
<dbReference type="PANTHER" id="PTHR21496:SF23">
    <property type="entry name" value="3-PHENYLPROPIONATE_CINNAMIC ACID DIOXYGENASE FERREDOXIN SUBUNIT"/>
    <property type="match status" value="1"/>
</dbReference>
<dbReference type="InterPro" id="IPR036922">
    <property type="entry name" value="Rieske_2Fe-2S_sf"/>
</dbReference>
<feature type="domain" description="Rieske" evidence="5">
    <location>
        <begin position="4"/>
        <end position="106"/>
    </location>
</feature>
<evidence type="ECO:0000256" key="3">
    <source>
        <dbReference type="ARBA" id="ARBA00023004"/>
    </source>
</evidence>
<dbReference type="Gene3D" id="2.102.10.10">
    <property type="entry name" value="Rieske [2Fe-2S] iron-sulphur domain"/>
    <property type="match status" value="1"/>
</dbReference>
<protein>
    <submittedName>
        <fullName evidence="6">3-phenylpropionate/trans-cinnamate dioxygenase ferredoxin subunit</fullName>
    </submittedName>
</protein>
<dbReference type="GO" id="GO:0051213">
    <property type="term" value="F:dioxygenase activity"/>
    <property type="evidence" value="ECO:0007669"/>
    <property type="project" value="UniProtKB-KW"/>
</dbReference>
<evidence type="ECO:0000256" key="2">
    <source>
        <dbReference type="ARBA" id="ARBA00022723"/>
    </source>
</evidence>
<dbReference type="PANTHER" id="PTHR21496">
    <property type="entry name" value="FERREDOXIN-RELATED"/>
    <property type="match status" value="1"/>
</dbReference>